<dbReference type="OrthoDB" id="10474253at2759"/>
<sequence>MIIPDITRNNFEIALEKDMDIRINPTAQFFEIARKYELEEINLNFYYNFIKKKIIFFNNRVILRLQENKKLRKCKKTCYIYCNGSVKNNMTENICGIFGLYICRSKRIKIQRLFEETPTIEHRKKVLIIFIKIDSCKISTSSTYKKSQTSKSAGGSLLTTRAPAQAIGSTLGGCPCPISTLISTTGSGVIFTLSSTTSGGKLSHSKN</sequence>
<name>A0A916EAK5_9GLOM</name>
<reference evidence="1" key="1">
    <citation type="submission" date="2020-05" db="EMBL/GenBank/DDBJ databases">
        <authorList>
            <person name="Rincon C."/>
            <person name="Sanders R I."/>
            <person name="Robbins C."/>
            <person name="Chaturvedi A."/>
        </authorList>
    </citation>
    <scope>NUCLEOTIDE SEQUENCE</scope>
    <source>
        <strain evidence="1">CHB12</strain>
    </source>
</reference>
<dbReference type="AlphaFoldDB" id="A0A916EAK5"/>
<organism evidence="1 2">
    <name type="scientific">Rhizophagus irregularis</name>
    <dbReference type="NCBI Taxonomy" id="588596"/>
    <lineage>
        <taxon>Eukaryota</taxon>
        <taxon>Fungi</taxon>
        <taxon>Fungi incertae sedis</taxon>
        <taxon>Mucoromycota</taxon>
        <taxon>Glomeromycotina</taxon>
        <taxon>Glomeromycetes</taxon>
        <taxon>Glomerales</taxon>
        <taxon>Glomeraceae</taxon>
        <taxon>Rhizophagus</taxon>
    </lineage>
</organism>
<evidence type="ECO:0000313" key="1">
    <source>
        <dbReference type="EMBL" id="CAB5375611.1"/>
    </source>
</evidence>
<comment type="caution">
    <text evidence="1">The sequence shown here is derived from an EMBL/GenBank/DDBJ whole genome shotgun (WGS) entry which is preliminary data.</text>
</comment>
<evidence type="ECO:0000313" key="2">
    <source>
        <dbReference type="Proteomes" id="UP000684084"/>
    </source>
</evidence>
<dbReference type="EMBL" id="CAGKOT010000034">
    <property type="protein sequence ID" value="CAB5375611.1"/>
    <property type="molecule type" value="Genomic_DNA"/>
</dbReference>
<dbReference type="Proteomes" id="UP000684084">
    <property type="component" value="Unassembled WGS sequence"/>
</dbReference>
<proteinExistence type="predicted"/>
<accession>A0A916EAK5</accession>
<gene>
    <name evidence="1" type="ORF">CHRIB12_LOCUS14962</name>
</gene>
<protein>
    <submittedName>
        <fullName evidence="1">Uncharacterized protein</fullName>
    </submittedName>
</protein>